<geneLocation type="plasmid" evidence="2 3">
    <name>pSCL4</name>
</geneLocation>
<evidence type="ECO:0000313" key="3">
    <source>
        <dbReference type="Proteomes" id="UP000002357"/>
    </source>
</evidence>
<dbReference type="EMBL" id="CM000914">
    <property type="protein sequence ID" value="EFG03983.2"/>
    <property type="molecule type" value="Genomic_DNA"/>
</dbReference>
<evidence type="ECO:0000313" key="2">
    <source>
        <dbReference type="EMBL" id="EFG03983.2"/>
    </source>
</evidence>
<gene>
    <name evidence="2" type="ORF">SCLAV_p0493</name>
</gene>
<dbReference type="Proteomes" id="UP000002357">
    <property type="component" value="Plasmid pSCL4"/>
</dbReference>
<accession>B5GRD0</accession>
<organism evidence="2 3">
    <name type="scientific">Streptomyces clavuligerus</name>
    <dbReference type="NCBI Taxonomy" id="1901"/>
    <lineage>
        <taxon>Bacteria</taxon>
        <taxon>Bacillati</taxon>
        <taxon>Actinomycetota</taxon>
        <taxon>Actinomycetes</taxon>
        <taxon>Kitasatosporales</taxon>
        <taxon>Streptomycetaceae</taxon>
        <taxon>Streptomyces</taxon>
    </lineage>
</organism>
<proteinExistence type="predicted"/>
<feature type="compositionally biased region" description="Basic residues" evidence="1">
    <location>
        <begin position="134"/>
        <end position="147"/>
    </location>
</feature>
<evidence type="ECO:0000256" key="1">
    <source>
        <dbReference type="SAM" id="MobiDB-lite"/>
    </source>
</evidence>
<feature type="region of interest" description="Disordered" evidence="1">
    <location>
        <begin position="113"/>
        <end position="163"/>
    </location>
</feature>
<protein>
    <submittedName>
        <fullName evidence="2">Uncharacterized protein</fullName>
    </submittedName>
</protein>
<name>B5GRD0_STRCL</name>
<sequence length="486" mass="50638">MVAALWPGLRQRAETRPPVRPVCDHRDEQGRVVQRVCCSPPDVVLCNVNVASPRTDMPFVAATVEGVAAGVSAAPAGAWAASSRPPATSTARTLPITARAVAVMRLSLCSTGPARQGPAGVAEPDGALQDRLSRHGRRSRTPRPRNSRRSDQAGKSPENEPMILEPGDTVVRLHAPLVHPAPCGPSRPDFRRNPMSTSARLLAVGALLAGALTTGTAHAAPATDDDPTGATVVVGPTSTLETESTTTSTATCPEGAVATGGGYRLTEPLSDLQDTPLSTITASHPTDDATGWTVTALGADAVAYALCAPTADENAPTVVTGEPGTQDYDGFSHSTATCPTGTRVTGRGYRLQEPDSTYSGIPEFAVASDHPTEDTTGWTVTALWANAVTYTLCGPADADRTLSLVLGEDEELDEIDQENGLSRNTAACPEDTTFVTGGYHLEEPRTGFSGLPLYAVVAEHPTPTGDGWSVTSQRATTHTYALCTTT</sequence>
<keyword evidence="2" id="KW-0614">Plasmid</keyword>
<dbReference type="AlphaFoldDB" id="B5GRD0"/>
<reference evidence="2 3" key="1">
    <citation type="journal article" date="2010" name="Genome Biol. Evol.">
        <title>The sequence of a 1.8-mb bacterial linear plasmid reveals a rich evolutionary reservoir of secondary metabolic pathways.</title>
        <authorList>
            <person name="Medema M.H."/>
            <person name="Trefzer A."/>
            <person name="Kovalchuk A."/>
            <person name="van den Berg M."/>
            <person name="Mueller U."/>
            <person name="Heijne W."/>
            <person name="Wu L."/>
            <person name="Alam M.T."/>
            <person name="Ronning C.M."/>
            <person name="Nierman W.C."/>
            <person name="Bovenberg R.A.L."/>
            <person name="Breitling R."/>
            <person name="Takano E."/>
        </authorList>
    </citation>
    <scope>NUCLEOTIDE SEQUENCE [LARGE SCALE GENOMIC DNA]</scope>
    <source>
        <strain evidence="3">ATCC 27064 / DSM 738 / JCM 4710 / NBRC 13307 / NCIMB 12785 / NRRL 3585 / VKM Ac-602</strain>
        <plasmid evidence="2">pSCL4</plasmid>
    </source>
</reference>
<keyword evidence="3" id="KW-1185">Reference proteome</keyword>